<dbReference type="PANTHER" id="PTHR11601">
    <property type="entry name" value="CYSTEINE DESULFURYLASE FAMILY MEMBER"/>
    <property type="match status" value="1"/>
</dbReference>
<evidence type="ECO:0000256" key="6">
    <source>
        <dbReference type="ARBA" id="ARBA00022723"/>
    </source>
</evidence>
<keyword evidence="6" id="KW-0479">Metal-binding</keyword>
<dbReference type="PROSITE" id="PS00595">
    <property type="entry name" value="AA_TRANSFER_CLASS_5"/>
    <property type="match status" value="1"/>
</dbReference>
<evidence type="ECO:0000256" key="2">
    <source>
        <dbReference type="ARBA" id="ARBA00003120"/>
    </source>
</evidence>
<dbReference type="InterPro" id="IPR015424">
    <property type="entry name" value="PyrdxlP-dep_Trfase"/>
</dbReference>
<dbReference type="GO" id="GO:0051536">
    <property type="term" value="F:iron-sulfur cluster binding"/>
    <property type="evidence" value="ECO:0007669"/>
    <property type="project" value="UniProtKB-KW"/>
</dbReference>
<evidence type="ECO:0000256" key="11">
    <source>
        <dbReference type="ARBA" id="ARBA00031911"/>
    </source>
</evidence>
<dbReference type="InterPro" id="IPR015421">
    <property type="entry name" value="PyrdxlP-dep_Trfase_major"/>
</dbReference>
<dbReference type="Gene3D" id="3.90.1150.10">
    <property type="entry name" value="Aspartate Aminotransferase, domain 1"/>
    <property type="match status" value="1"/>
</dbReference>
<sequence>MVAQLGSDGCHANPSSIGHLPGQVAADIVASARAKIAVELGCDPDEVIFTSGATEANNLALQGVAFAHGSHGRHIVTSAIEHKAVLECCAMLQRKGYQITYLAPNSRGWVEPEAVEGALRPETLLVSLMHTNNETGVMQPIAEVAEVAAEAGVLFHVDAAQAAGKFAIDLQQIPIDLLALSAHKFHGPKGVGCLVVRNRRQLRLAPLMYGGGQEYGLRPGTLATHQIVGLSAALSLAAKRREADLTHVCALKNYFLEQLGRHLPVQVHGDPGRSSPYIVNFSIEHVGSDALINQLATDLAISSGSGCSSGAVEPSYVLRAMGIEGEALYGAVRLSFSRDHTLAEVSAAVERIVAAVRRMRELD</sequence>
<comment type="similarity">
    <text evidence="3">Belongs to the class-V pyridoxal-phosphate-dependent aminotransferase family. NifS/IscS subfamily.</text>
</comment>
<feature type="domain" description="Aminotransferase class V" evidence="14">
    <location>
        <begin position="11"/>
        <end position="346"/>
    </location>
</feature>
<dbReference type="SUPFAM" id="SSF53383">
    <property type="entry name" value="PLP-dependent transferases"/>
    <property type="match status" value="1"/>
</dbReference>
<keyword evidence="7" id="KW-0663">Pyridoxal phosphate</keyword>
<protein>
    <recommendedName>
        <fullName evidence="4">cysteine desulfurase</fullName>
        <ecNumber evidence="4">2.8.1.7</ecNumber>
    </recommendedName>
    <alternativeName>
        <fullName evidence="11">Nitrogenase metalloclusters biosynthesis protein NifS</fullName>
    </alternativeName>
</protein>
<evidence type="ECO:0000256" key="9">
    <source>
        <dbReference type="ARBA" id="ARBA00023014"/>
    </source>
</evidence>
<evidence type="ECO:0000256" key="3">
    <source>
        <dbReference type="ARBA" id="ARBA00006490"/>
    </source>
</evidence>
<evidence type="ECO:0000256" key="4">
    <source>
        <dbReference type="ARBA" id="ARBA00012239"/>
    </source>
</evidence>
<keyword evidence="16" id="KW-1185">Reference proteome</keyword>
<organism evidence="15 16">
    <name type="scientific">Methylocaldum marinum</name>
    <dbReference type="NCBI Taxonomy" id="1432792"/>
    <lineage>
        <taxon>Bacteria</taxon>
        <taxon>Pseudomonadati</taxon>
        <taxon>Pseudomonadota</taxon>
        <taxon>Gammaproteobacteria</taxon>
        <taxon>Methylococcales</taxon>
        <taxon>Methylococcaceae</taxon>
        <taxon>Methylocaldum</taxon>
    </lineage>
</organism>
<keyword evidence="8" id="KW-0408">Iron</keyword>
<dbReference type="PANTHER" id="PTHR11601:SF34">
    <property type="entry name" value="CYSTEINE DESULFURASE"/>
    <property type="match status" value="1"/>
</dbReference>
<evidence type="ECO:0000256" key="12">
    <source>
        <dbReference type="ARBA" id="ARBA00050776"/>
    </source>
</evidence>
<comment type="catalytic activity">
    <reaction evidence="12">
        <text>(sulfur carrier)-H + L-cysteine = (sulfur carrier)-SH + L-alanine</text>
        <dbReference type="Rhea" id="RHEA:43892"/>
        <dbReference type="Rhea" id="RHEA-COMP:14737"/>
        <dbReference type="Rhea" id="RHEA-COMP:14739"/>
        <dbReference type="ChEBI" id="CHEBI:29917"/>
        <dbReference type="ChEBI" id="CHEBI:35235"/>
        <dbReference type="ChEBI" id="CHEBI:57972"/>
        <dbReference type="ChEBI" id="CHEBI:64428"/>
        <dbReference type="EC" id="2.8.1.7"/>
    </reaction>
</comment>
<evidence type="ECO:0000313" key="16">
    <source>
        <dbReference type="Proteomes" id="UP000266313"/>
    </source>
</evidence>
<dbReference type="Pfam" id="PF00266">
    <property type="entry name" value="Aminotran_5"/>
    <property type="match status" value="1"/>
</dbReference>
<dbReference type="InterPro" id="IPR020578">
    <property type="entry name" value="Aminotrans_V_PyrdxlP_BS"/>
</dbReference>
<dbReference type="GO" id="GO:0046872">
    <property type="term" value="F:metal ion binding"/>
    <property type="evidence" value="ECO:0007669"/>
    <property type="project" value="UniProtKB-KW"/>
</dbReference>
<name>A0A250KV12_9GAMM</name>
<gene>
    <name evidence="15" type="ORF">sS8_3438</name>
</gene>
<evidence type="ECO:0000256" key="8">
    <source>
        <dbReference type="ARBA" id="ARBA00023004"/>
    </source>
</evidence>
<dbReference type="Gene3D" id="3.40.640.10">
    <property type="entry name" value="Type I PLP-dependent aspartate aminotransferase-like (Major domain)"/>
    <property type="match status" value="1"/>
</dbReference>
<evidence type="ECO:0000259" key="14">
    <source>
        <dbReference type="Pfam" id="PF00266"/>
    </source>
</evidence>
<comment type="cofactor">
    <cofactor evidence="1 13">
        <name>pyridoxal 5'-phosphate</name>
        <dbReference type="ChEBI" id="CHEBI:597326"/>
    </cofactor>
</comment>
<dbReference type="PIRSF" id="PIRSF005572">
    <property type="entry name" value="NifS"/>
    <property type="match status" value="1"/>
</dbReference>
<evidence type="ECO:0000256" key="7">
    <source>
        <dbReference type="ARBA" id="ARBA00022898"/>
    </source>
</evidence>
<keyword evidence="10" id="KW-0535">Nitrogen fixation</keyword>
<evidence type="ECO:0000256" key="5">
    <source>
        <dbReference type="ARBA" id="ARBA00022679"/>
    </source>
</evidence>
<dbReference type="AlphaFoldDB" id="A0A250KV12"/>
<evidence type="ECO:0000256" key="13">
    <source>
        <dbReference type="RuleBase" id="RU004504"/>
    </source>
</evidence>
<comment type="function">
    <text evidence="2">Catalyzes the removal of elemental sulfur atoms from cysteine to produce alanine. Seems to participate in the biosynthesis of the nitrogenase metalloclusters by providing the inorganic sulfur required for the Fe-S core formation.</text>
</comment>
<dbReference type="InterPro" id="IPR000192">
    <property type="entry name" value="Aminotrans_V_dom"/>
</dbReference>
<dbReference type="InterPro" id="IPR016454">
    <property type="entry name" value="Cysteine_dSase"/>
</dbReference>
<reference evidence="15 16" key="1">
    <citation type="submission" date="2016-12" db="EMBL/GenBank/DDBJ databases">
        <title>Genome sequencing of Methylocaldum marinum.</title>
        <authorList>
            <person name="Takeuchi M."/>
            <person name="Kamagata Y."/>
            <person name="Hiraoka S."/>
            <person name="Oshima K."/>
            <person name="Hattori M."/>
            <person name="Iwasaki W."/>
        </authorList>
    </citation>
    <scope>NUCLEOTIDE SEQUENCE [LARGE SCALE GENOMIC DNA]</scope>
    <source>
        <strain evidence="15 16">S8</strain>
    </source>
</reference>
<keyword evidence="9" id="KW-0411">Iron-sulfur</keyword>
<dbReference type="EMBL" id="AP017928">
    <property type="protein sequence ID" value="BBA35376.1"/>
    <property type="molecule type" value="Genomic_DNA"/>
</dbReference>
<accession>A0A250KV12</accession>
<dbReference type="EC" id="2.8.1.7" evidence="4"/>
<dbReference type="Proteomes" id="UP000266313">
    <property type="component" value="Chromosome"/>
</dbReference>
<evidence type="ECO:0000313" key="15">
    <source>
        <dbReference type="EMBL" id="BBA35376.1"/>
    </source>
</evidence>
<evidence type="ECO:0000256" key="10">
    <source>
        <dbReference type="ARBA" id="ARBA00023231"/>
    </source>
</evidence>
<dbReference type="FunFam" id="3.40.640.10:FF:000084">
    <property type="entry name" value="IscS-like cysteine desulfurase"/>
    <property type="match status" value="1"/>
</dbReference>
<evidence type="ECO:0000256" key="1">
    <source>
        <dbReference type="ARBA" id="ARBA00001933"/>
    </source>
</evidence>
<dbReference type="KEGG" id="mmai:sS8_3438"/>
<dbReference type="GO" id="GO:0031071">
    <property type="term" value="F:cysteine desulfurase activity"/>
    <property type="evidence" value="ECO:0007669"/>
    <property type="project" value="UniProtKB-EC"/>
</dbReference>
<keyword evidence="5" id="KW-0808">Transferase</keyword>
<proteinExistence type="inferred from homology"/>
<dbReference type="InterPro" id="IPR015422">
    <property type="entry name" value="PyrdxlP-dep_Trfase_small"/>
</dbReference>